<dbReference type="RefSeq" id="XP_041558957.1">
    <property type="nucleotide sequence ID" value="XM_041706586.1"/>
</dbReference>
<dbReference type="EMBL" id="AP024447">
    <property type="protein sequence ID" value="BCS26763.1"/>
    <property type="molecule type" value="Genomic_DNA"/>
</dbReference>
<dbReference type="OrthoDB" id="10276553at2759"/>
<keyword evidence="2" id="KW-1185">Reference proteome</keyword>
<dbReference type="KEGG" id="apuu:APUU_51474A"/>
<evidence type="ECO:0000313" key="1">
    <source>
        <dbReference type="EMBL" id="BCS26763.1"/>
    </source>
</evidence>
<sequence>MVCYLIVNPDPRTPGNYTNVGGHRGFLVKLGDGELGDRYQVHNPTAYGVQNRNHRRDDKFRHNVTGDGIRANEEYALAKALEYQYFKWDDLDPARTEWHKVAEADYGLTLEQIRQKLVRAIQLFPSVRYGKNLDSCSPQEFDDLMEEIGSNEVNL</sequence>
<reference evidence="1" key="1">
    <citation type="submission" date="2021-01" db="EMBL/GenBank/DDBJ databases">
        <authorList>
            <consortium name="Aspergillus puulaauensis MK2 genome sequencing consortium"/>
            <person name="Kazuki M."/>
            <person name="Futagami T."/>
        </authorList>
    </citation>
    <scope>NUCLEOTIDE SEQUENCE</scope>
    <source>
        <strain evidence="1">MK2</strain>
    </source>
</reference>
<organism evidence="1 2">
    <name type="scientific">Aspergillus puulaauensis</name>
    <dbReference type="NCBI Taxonomy" id="1220207"/>
    <lineage>
        <taxon>Eukaryota</taxon>
        <taxon>Fungi</taxon>
        <taxon>Dikarya</taxon>
        <taxon>Ascomycota</taxon>
        <taxon>Pezizomycotina</taxon>
        <taxon>Eurotiomycetes</taxon>
        <taxon>Eurotiomycetidae</taxon>
        <taxon>Eurotiales</taxon>
        <taxon>Aspergillaceae</taxon>
        <taxon>Aspergillus</taxon>
    </lineage>
</organism>
<proteinExistence type="predicted"/>
<name>A0A7R7XTN9_9EURO</name>
<dbReference type="GeneID" id="64976768"/>
<evidence type="ECO:0000313" key="2">
    <source>
        <dbReference type="Proteomes" id="UP000654913"/>
    </source>
</evidence>
<accession>A0A7R7XTN9</accession>
<gene>
    <name evidence="1" type="ORF">APUU_51474A</name>
</gene>
<protein>
    <submittedName>
        <fullName evidence="1">Uncharacterized protein</fullName>
    </submittedName>
</protein>
<dbReference type="AlphaFoldDB" id="A0A7R7XTN9"/>
<reference evidence="1" key="2">
    <citation type="submission" date="2021-02" db="EMBL/GenBank/DDBJ databases">
        <title>Aspergillus puulaauensis MK2 genome sequence.</title>
        <authorList>
            <person name="Futagami T."/>
            <person name="Mori K."/>
            <person name="Kadooka C."/>
            <person name="Tanaka T."/>
        </authorList>
    </citation>
    <scope>NUCLEOTIDE SEQUENCE</scope>
    <source>
        <strain evidence="1">MK2</strain>
    </source>
</reference>
<dbReference type="Proteomes" id="UP000654913">
    <property type="component" value="Chromosome 5"/>
</dbReference>